<gene>
    <name evidence="2" type="ORF">FIV42_21500</name>
</gene>
<organism evidence="2 3">
    <name type="scientific">Persicimonas caeni</name>
    <dbReference type="NCBI Taxonomy" id="2292766"/>
    <lineage>
        <taxon>Bacteria</taxon>
        <taxon>Deltaproteobacteria</taxon>
        <taxon>Bradymonadales</taxon>
        <taxon>Bradymonadaceae</taxon>
        <taxon>Persicimonas</taxon>
    </lineage>
</organism>
<dbReference type="PANTHER" id="PTHR36844">
    <property type="entry name" value="PROTEASE PRSW"/>
    <property type="match status" value="1"/>
</dbReference>
<dbReference type="OrthoDB" id="9785431at2"/>
<proteinExistence type="predicted"/>
<sequence length="330" mass="36450">MGSALIVVAVSIATFVIFGYLLFIWWLDRYEREPLWIVLLAFLWGAVGGTCLGCLLSAPFAFIAGLIPIAGAQEVISAVIVAPFAEEFTKALVFIPLVATFHFDNETDGLIYGAAAGLGFAAVENLLYYFSALEGGTGAVLTLVVMRTLFSALVHCTSSAILGMAIGYARHRSGPGRWLKWPLAGYLIAVANHALWNLSATFAGFTGTPDVLRGGLLLLGILLVIGASIVLFLLTQMSLKREHEVIRRYLHQEADKGTLPHEHADIIPFWRKRRKSGWAPQGVDKEEYIKAATLLAFRQHQMEIAEGDRLERYRNEIQGFRKQIRMMLGR</sequence>
<feature type="transmembrane region" description="Helical" evidence="1">
    <location>
        <begin position="110"/>
        <end position="130"/>
    </location>
</feature>
<dbReference type="Pfam" id="PF13367">
    <property type="entry name" value="PrsW-protease"/>
    <property type="match status" value="1"/>
</dbReference>
<feature type="transmembrane region" description="Helical" evidence="1">
    <location>
        <begin position="39"/>
        <end position="69"/>
    </location>
</feature>
<evidence type="ECO:0000313" key="3">
    <source>
        <dbReference type="Proteomes" id="UP000315995"/>
    </source>
</evidence>
<evidence type="ECO:0000256" key="1">
    <source>
        <dbReference type="SAM" id="Phobius"/>
    </source>
</evidence>
<keyword evidence="2" id="KW-0378">Hydrolase</keyword>
<keyword evidence="1" id="KW-1133">Transmembrane helix</keyword>
<dbReference type="PANTHER" id="PTHR36844:SF1">
    <property type="entry name" value="PROTEASE PRSW"/>
    <property type="match status" value="1"/>
</dbReference>
<dbReference type="InterPro" id="IPR026898">
    <property type="entry name" value="PrsW"/>
</dbReference>
<keyword evidence="2" id="KW-0645">Protease</keyword>
<keyword evidence="2" id="KW-0482">Metalloprotease</keyword>
<keyword evidence="1" id="KW-0812">Transmembrane</keyword>
<accession>A0A4Y6PY10</accession>
<dbReference type="GO" id="GO:0008237">
    <property type="term" value="F:metallopeptidase activity"/>
    <property type="evidence" value="ECO:0007669"/>
    <property type="project" value="UniProtKB-KW"/>
</dbReference>
<name>A0A4Y6PY10_PERCE</name>
<dbReference type="Proteomes" id="UP000315995">
    <property type="component" value="Chromosome"/>
</dbReference>
<feature type="transmembrane region" description="Helical" evidence="1">
    <location>
        <begin position="6"/>
        <end position="27"/>
    </location>
</feature>
<protein>
    <submittedName>
        <fullName evidence="2">PrsW family intramembrane metalloprotease</fullName>
    </submittedName>
</protein>
<feature type="transmembrane region" description="Helical" evidence="1">
    <location>
        <begin position="150"/>
        <end position="169"/>
    </location>
</feature>
<dbReference type="RefSeq" id="WP_141199689.1">
    <property type="nucleotide sequence ID" value="NZ_CP041186.1"/>
</dbReference>
<keyword evidence="1" id="KW-0472">Membrane</keyword>
<accession>A0A5B8Y9H0</accession>
<feature type="transmembrane region" description="Helical" evidence="1">
    <location>
        <begin position="181"/>
        <end position="205"/>
    </location>
</feature>
<evidence type="ECO:0000313" key="2">
    <source>
        <dbReference type="EMBL" id="QDG53228.1"/>
    </source>
</evidence>
<keyword evidence="3" id="KW-1185">Reference proteome</keyword>
<reference evidence="2 3" key="1">
    <citation type="submission" date="2019-06" db="EMBL/GenBank/DDBJ databases">
        <title>Persicimonas caeni gen. nov., sp. nov., a predatory bacterium isolated from solar saltern.</title>
        <authorList>
            <person name="Wang S."/>
        </authorList>
    </citation>
    <scope>NUCLEOTIDE SEQUENCE [LARGE SCALE GENOMIC DNA]</scope>
    <source>
        <strain evidence="2 3">YN101</strain>
    </source>
</reference>
<dbReference type="EMBL" id="CP041186">
    <property type="protein sequence ID" value="QDG53228.1"/>
    <property type="molecule type" value="Genomic_DNA"/>
</dbReference>
<feature type="transmembrane region" description="Helical" evidence="1">
    <location>
        <begin position="211"/>
        <end position="234"/>
    </location>
</feature>
<dbReference type="GO" id="GO:0006508">
    <property type="term" value="P:proteolysis"/>
    <property type="evidence" value="ECO:0007669"/>
    <property type="project" value="UniProtKB-KW"/>
</dbReference>
<dbReference type="AlphaFoldDB" id="A0A4Y6PY10"/>